<organism evidence="3 4">
    <name type="scientific">Neogobius melanostomus</name>
    <name type="common">round goby</name>
    <dbReference type="NCBI Taxonomy" id="47308"/>
    <lineage>
        <taxon>Eukaryota</taxon>
        <taxon>Metazoa</taxon>
        <taxon>Chordata</taxon>
        <taxon>Craniata</taxon>
        <taxon>Vertebrata</taxon>
        <taxon>Euteleostomi</taxon>
        <taxon>Actinopterygii</taxon>
        <taxon>Neopterygii</taxon>
        <taxon>Teleostei</taxon>
        <taxon>Neoteleostei</taxon>
        <taxon>Acanthomorphata</taxon>
        <taxon>Gobiaria</taxon>
        <taxon>Gobiiformes</taxon>
        <taxon>Gobioidei</taxon>
        <taxon>Gobiidae</taxon>
        <taxon>Benthophilinae</taxon>
        <taxon>Neogobiini</taxon>
        <taxon>Neogobius</taxon>
    </lineage>
</organism>
<dbReference type="SUPFAM" id="SSF52047">
    <property type="entry name" value="RNI-like"/>
    <property type="match status" value="1"/>
</dbReference>
<dbReference type="SMART" id="SM00368">
    <property type="entry name" value="LRR_RI"/>
    <property type="match status" value="11"/>
</dbReference>
<protein>
    <submittedName>
        <fullName evidence="3">Uncharacterized protein</fullName>
    </submittedName>
</protein>
<keyword evidence="1" id="KW-0433">Leucine-rich repeat</keyword>
<dbReference type="SMART" id="SM00364">
    <property type="entry name" value="LRR_BAC"/>
    <property type="match status" value="5"/>
</dbReference>
<dbReference type="PROSITE" id="PS51450">
    <property type="entry name" value="LRR"/>
    <property type="match status" value="1"/>
</dbReference>
<keyword evidence="4" id="KW-1185">Reference proteome</keyword>
<proteinExistence type="predicted"/>
<keyword evidence="2" id="KW-0677">Repeat</keyword>
<reference evidence="3" key="2">
    <citation type="submission" date="2025-09" db="UniProtKB">
        <authorList>
            <consortium name="Ensembl"/>
        </authorList>
    </citation>
    <scope>IDENTIFICATION</scope>
</reference>
<dbReference type="InterPro" id="IPR001611">
    <property type="entry name" value="Leu-rich_rpt"/>
</dbReference>
<name>A0A8C6TRA2_9GOBI</name>
<evidence type="ECO:0000313" key="4">
    <source>
        <dbReference type="Proteomes" id="UP000694523"/>
    </source>
</evidence>
<dbReference type="PANTHER" id="PTHR24106">
    <property type="entry name" value="NACHT, LRR AND CARD DOMAINS-CONTAINING"/>
    <property type="match status" value="1"/>
</dbReference>
<dbReference type="Gene3D" id="3.80.10.10">
    <property type="entry name" value="Ribonuclease Inhibitor"/>
    <property type="match status" value="2"/>
</dbReference>
<evidence type="ECO:0000256" key="1">
    <source>
        <dbReference type="ARBA" id="ARBA00022614"/>
    </source>
</evidence>
<dbReference type="Pfam" id="PF00560">
    <property type="entry name" value="LRR_1"/>
    <property type="match status" value="1"/>
</dbReference>
<dbReference type="Pfam" id="PF13516">
    <property type="entry name" value="LRR_6"/>
    <property type="match status" value="6"/>
</dbReference>
<dbReference type="AlphaFoldDB" id="A0A8C6TRA2"/>
<dbReference type="InterPro" id="IPR032675">
    <property type="entry name" value="LRR_dom_sf"/>
</dbReference>
<evidence type="ECO:0000256" key="2">
    <source>
        <dbReference type="ARBA" id="ARBA00022737"/>
    </source>
</evidence>
<evidence type="ECO:0000313" key="3">
    <source>
        <dbReference type="Ensembl" id="ENSNMLP00000025263.1"/>
    </source>
</evidence>
<sequence>MLQMSEQVLEELDLKKYNTSRQGKLRLIPAVRNCRKAVFYRCGLSDLHCEVVASALSSSPSHLRELDLSENKLSDSSVSALCAGLKSPHCQLSTLRLWRCGLSEISCSSLASALKSNPSHLTELELDSNNLSDSGVSHLCDFLQRSDCRLQTLRLRYCGLSEISCSSLASALKSNPSHLTELVLGGNKVLSESGVSHLCDFLQRSDCRLQTLRLEDCGLSEISCSSLASALKSNPSHLTELELGWNKHLSESGVSHLCDFLQRSDCRLQTLRLSYCDLSEISCSSLASALKSNPSHLTELELDNNTDLSDSGVSHLCDFLQRSDCRLQTLRLEDCGLSEISCSSLASALKSNPSHLTELVLNNNKDLSDSGVSHLCDFLQRSDCRLQTLRSVHCLCVRAQVSHKL</sequence>
<dbReference type="InterPro" id="IPR051261">
    <property type="entry name" value="NLR"/>
</dbReference>
<dbReference type="Ensembl" id="ENSNMLT00000028249.1">
    <property type="protein sequence ID" value="ENSNMLP00000025263.1"/>
    <property type="gene ID" value="ENSNMLG00000016168.1"/>
</dbReference>
<reference evidence="3" key="1">
    <citation type="submission" date="2025-08" db="UniProtKB">
        <authorList>
            <consortium name="Ensembl"/>
        </authorList>
    </citation>
    <scope>IDENTIFICATION</scope>
</reference>
<accession>A0A8C6TRA2</accession>
<dbReference type="Proteomes" id="UP000694523">
    <property type="component" value="Unplaced"/>
</dbReference>